<reference evidence="1" key="2">
    <citation type="submission" date="2021-08" db="EMBL/GenBank/DDBJ databases">
        <authorList>
            <person name="Gostincar C."/>
            <person name="Sun X."/>
            <person name="Song Z."/>
            <person name="Gunde-Cimerman N."/>
        </authorList>
    </citation>
    <scope>NUCLEOTIDE SEQUENCE</scope>
    <source>
        <strain evidence="1">EXF-9298</strain>
    </source>
</reference>
<keyword evidence="2" id="KW-1185">Reference proteome</keyword>
<comment type="caution">
    <text evidence="1">The sequence shown here is derived from an EMBL/GenBank/DDBJ whole genome shotgun (WGS) entry which is preliminary data.</text>
</comment>
<sequence>MTILPLPSSPLEICNCSSSVLATHDCIAPGALPVSLREHPIWGHLVTHEGSAYERDCKVADAHRAQVFLPPALLERKKEELLEAHSPLKFRIIDANEALNGFKYDKTGSSTVPLSVVVACVVEQPPYKVEHAATSGKCTEHKLRRQKGYTNLRIDGAV</sequence>
<proteinExistence type="predicted"/>
<name>A0A9P8G6H1_AURME</name>
<dbReference type="AlphaFoldDB" id="A0A9P8G6H1"/>
<protein>
    <submittedName>
        <fullName evidence="1">Uncharacterized protein</fullName>
    </submittedName>
</protein>
<organism evidence="1 2">
    <name type="scientific">Aureobasidium melanogenum</name>
    <name type="common">Aureobasidium pullulans var. melanogenum</name>
    <dbReference type="NCBI Taxonomy" id="46634"/>
    <lineage>
        <taxon>Eukaryota</taxon>
        <taxon>Fungi</taxon>
        <taxon>Dikarya</taxon>
        <taxon>Ascomycota</taxon>
        <taxon>Pezizomycotina</taxon>
        <taxon>Dothideomycetes</taxon>
        <taxon>Dothideomycetidae</taxon>
        <taxon>Dothideales</taxon>
        <taxon>Saccotheciaceae</taxon>
        <taxon>Aureobasidium</taxon>
    </lineage>
</organism>
<accession>A0A9P8G6H1</accession>
<reference evidence="1" key="1">
    <citation type="journal article" date="2021" name="J Fungi (Basel)">
        <title>Virulence traits and population genomics of the black yeast Aureobasidium melanogenum.</title>
        <authorList>
            <person name="Cernosa A."/>
            <person name="Sun X."/>
            <person name="Gostincar C."/>
            <person name="Fang C."/>
            <person name="Gunde-Cimerman N."/>
            <person name="Song Z."/>
        </authorList>
    </citation>
    <scope>NUCLEOTIDE SEQUENCE</scope>
    <source>
        <strain evidence="1">EXF-9298</strain>
    </source>
</reference>
<feature type="non-terminal residue" evidence="1">
    <location>
        <position position="1"/>
    </location>
</feature>
<evidence type="ECO:0000313" key="2">
    <source>
        <dbReference type="Proteomes" id="UP000729357"/>
    </source>
</evidence>
<dbReference type="Proteomes" id="UP000729357">
    <property type="component" value="Unassembled WGS sequence"/>
</dbReference>
<evidence type="ECO:0000313" key="1">
    <source>
        <dbReference type="EMBL" id="KAG9991257.1"/>
    </source>
</evidence>
<gene>
    <name evidence="1" type="ORF">KCU98_g519</name>
</gene>
<dbReference type="EMBL" id="JAHFXS010000004">
    <property type="protein sequence ID" value="KAG9991257.1"/>
    <property type="molecule type" value="Genomic_DNA"/>
</dbReference>